<evidence type="ECO:0000256" key="3">
    <source>
        <dbReference type="ARBA" id="ARBA00022768"/>
    </source>
</evidence>
<dbReference type="OrthoDB" id="249703at2759"/>
<dbReference type="Gene3D" id="3.30.70.1010">
    <property type="entry name" value="Translation elongation factor EF1B, gamma chain, conserved domain"/>
    <property type="match status" value="1"/>
</dbReference>
<feature type="region of interest" description="Disordered" evidence="6">
    <location>
        <begin position="210"/>
        <end position="268"/>
    </location>
</feature>
<comment type="caution">
    <text evidence="10">The sequence shown here is derived from an EMBL/GenBank/DDBJ whole genome shotgun (WGS) entry which is preliminary data.</text>
</comment>
<sequence length="421" mass="47944">MALILYAGKVNKNSYKIRITADYAGVKLELAPNFEMGVTNKTPEFIKMNPIGKIPVLQTPDGPIFESNAISRYVARLKADNSLYGSSLIDYGRIEQWIDFATLEVDANIIYWLKGRMGNAPYLPPGEEAAISALKRALAALNLHLASNTYLVGHSITLADIILTCNLILGFIKLMTKSFTSEFPHVERYFWTLVNQPNFKKTLGEVKQADSVLPVPSTRKPAQPKEPAKPKANDPKKEAKKEPVKPKEAGEEEEEAPKPKPKNPLDLLPPSKMILDEWKRLYSNTKTNFREVAIKGFWDMYDPEGYSLWFCDYKYNEENTVSFVTLNKVGGFLQRMDLARKYAFGKMLVIGSEPPFKVKGLWLFRGQEVPQFVIDECYDMELYEWKKVDISDEAQKERVNQMIEDQEPFEGEALLDAKCFK</sequence>
<name>A0A8K0HD40_9ROSA</name>
<evidence type="ECO:0000313" key="10">
    <source>
        <dbReference type="EMBL" id="KAF3450387.1"/>
    </source>
</evidence>
<dbReference type="SUPFAM" id="SSF47616">
    <property type="entry name" value="GST C-terminal domain-like"/>
    <property type="match status" value="1"/>
</dbReference>
<dbReference type="Pfam" id="PF00647">
    <property type="entry name" value="EF1G"/>
    <property type="match status" value="1"/>
</dbReference>
<evidence type="ECO:0000256" key="5">
    <source>
        <dbReference type="PROSITE-ProRule" id="PRU00519"/>
    </source>
</evidence>
<dbReference type="EMBL" id="VOIH02000003">
    <property type="protein sequence ID" value="KAF3450387.1"/>
    <property type="molecule type" value="Genomic_DNA"/>
</dbReference>
<dbReference type="SFLD" id="SFLDG00358">
    <property type="entry name" value="Main_(cytGST)"/>
    <property type="match status" value="1"/>
</dbReference>
<keyword evidence="4 5" id="KW-0648">Protein biosynthesis</keyword>
<dbReference type="CDD" id="cd03044">
    <property type="entry name" value="GST_N_EF1Bgamma"/>
    <property type="match status" value="1"/>
</dbReference>
<dbReference type="SMART" id="SM01183">
    <property type="entry name" value="EF1G"/>
    <property type="match status" value="1"/>
</dbReference>
<dbReference type="InterPro" id="IPR001662">
    <property type="entry name" value="EF1B_G_C"/>
</dbReference>
<gene>
    <name evidence="10" type="ORF">FNV43_RR06467</name>
</gene>
<dbReference type="AlphaFoldDB" id="A0A8K0HD40"/>
<dbReference type="InterPro" id="IPR044628">
    <property type="entry name" value="EF-1-gamma_plant"/>
</dbReference>
<dbReference type="InterPro" id="IPR004046">
    <property type="entry name" value="GST_C"/>
</dbReference>
<evidence type="ECO:0008006" key="12">
    <source>
        <dbReference type="Google" id="ProtNLM"/>
    </source>
</evidence>
<dbReference type="PANTHER" id="PTHR44372:SF1">
    <property type="entry name" value="ELONGATION FACTOR 1-GAMMA 3"/>
    <property type="match status" value="1"/>
</dbReference>
<dbReference type="FunFam" id="3.40.30.10:FF:000148">
    <property type="entry name" value="Elongation factor 1B gamma"/>
    <property type="match status" value="1"/>
</dbReference>
<evidence type="ECO:0000259" key="9">
    <source>
        <dbReference type="PROSITE" id="PS50405"/>
    </source>
</evidence>
<dbReference type="Pfam" id="PF00043">
    <property type="entry name" value="GST_C"/>
    <property type="match status" value="1"/>
</dbReference>
<evidence type="ECO:0000256" key="6">
    <source>
        <dbReference type="SAM" id="MobiDB-lite"/>
    </source>
</evidence>
<dbReference type="FunFam" id="3.30.70.1010:FF:000001">
    <property type="entry name" value="Elongation factor 1-gamma 1"/>
    <property type="match status" value="1"/>
</dbReference>
<dbReference type="InterPro" id="IPR010987">
    <property type="entry name" value="Glutathione-S-Trfase_C-like"/>
</dbReference>
<dbReference type="Proteomes" id="UP000796880">
    <property type="component" value="Unassembled WGS sequence"/>
</dbReference>
<dbReference type="InterPro" id="IPR036282">
    <property type="entry name" value="Glutathione-S-Trfase_C_sf"/>
</dbReference>
<evidence type="ECO:0000259" key="7">
    <source>
        <dbReference type="PROSITE" id="PS50040"/>
    </source>
</evidence>
<dbReference type="GO" id="GO:0004364">
    <property type="term" value="F:glutathione transferase activity"/>
    <property type="evidence" value="ECO:0007669"/>
    <property type="project" value="InterPro"/>
</dbReference>
<keyword evidence="3 5" id="KW-0251">Elongation factor</keyword>
<dbReference type="InterPro" id="IPR036433">
    <property type="entry name" value="EF1B_G_C_sf"/>
</dbReference>
<evidence type="ECO:0000256" key="4">
    <source>
        <dbReference type="ARBA" id="ARBA00022917"/>
    </source>
</evidence>
<dbReference type="InterPro" id="IPR036249">
    <property type="entry name" value="Thioredoxin-like_sf"/>
</dbReference>
<dbReference type="CDD" id="cd03181">
    <property type="entry name" value="GST_C_EF1Bgamma_like"/>
    <property type="match status" value="1"/>
</dbReference>
<keyword evidence="11" id="KW-1185">Reference proteome</keyword>
<dbReference type="SUPFAM" id="SSF52833">
    <property type="entry name" value="Thioredoxin-like"/>
    <property type="match status" value="1"/>
</dbReference>
<dbReference type="SUPFAM" id="SSF89942">
    <property type="entry name" value="eEF1-gamma domain"/>
    <property type="match status" value="1"/>
</dbReference>
<comment type="subunit">
    <text evidence="2">EF-1 is composed of four subunits: alpha, beta, delta, and gamma.</text>
</comment>
<dbReference type="InterPro" id="IPR004045">
    <property type="entry name" value="Glutathione_S-Trfase_N"/>
</dbReference>
<evidence type="ECO:0000259" key="8">
    <source>
        <dbReference type="PROSITE" id="PS50404"/>
    </source>
</evidence>
<feature type="domain" description="EF-1-gamma C-terminal" evidence="7">
    <location>
        <begin position="261"/>
        <end position="421"/>
    </location>
</feature>
<dbReference type="FunFam" id="1.20.1050.10:FF:000006">
    <property type="entry name" value="Elongation factor 1 gamma"/>
    <property type="match status" value="1"/>
</dbReference>
<dbReference type="Gene3D" id="1.20.1050.10">
    <property type="match status" value="1"/>
</dbReference>
<dbReference type="PANTHER" id="PTHR44372">
    <property type="entry name" value="ELONGATION FACTOR 1-GAMMA 1-RELATED"/>
    <property type="match status" value="1"/>
</dbReference>
<dbReference type="Pfam" id="PF02798">
    <property type="entry name" value="GST_N"/>
    <property type="match status" value="1"/>
</dbReference>
<evidence type="ECO:0000256" key="1">
    <source>
        <dbReference type="ARBA" id="ARBA00003468"/>
    </source>
</evidence>
<dbReference type="InterPro" id="IPR040079">
    <property type="entry name" value="Glutathione_S-Trfase"/>
</dbReference>
<dbReference type="SFLD" id="SFLDS00019">
    <property type="entry name" value="Glutathione_Transferase_(cytos"/>
    <property type="match status" value="1"/>
</dbReference>
<accession>A0A8K0HD40</accession>
<feature type="domain" description="GST N-terminal" evidence="8">
    <location>
        <begin position="1"/>
        <end position="82"/>
    </location>
</feature>
<comment type="function">
    <text evidence="1">Probably plays a role in anchoring the complex to other cellular components.</text>
</comment>
<protein>
    <recommendedName>
        <fullName evidence="12">Elongation factor 1-gamma</fullName>
    </recommendedName>
</protein>
<feature type="compositionally biased region" description="Basic and acidic residues" evidence="6">
    <location>
        <begin position="226"/>
        <end position="249"/>
    </location>
</feature>
<proteinExistence type="predicted"/>
<reference evidence="10" key="1">
    <citation type="submission" date="2020-03" db="EMBL/GenBank/DDBJ databases">
        <title>A high-quality chromosome-level genome assembly of a woody plant with both climbing and erect habits, Rhamnella rubrinervis.</title>
        <authorList>
            <person name="Lu Z."/>
            <person name="Yang Y."/>
            <person name="Zhu X."/>
            <person name="Sun Y."/>
        </authorList>
    </citation>
    <scope>NUCLEOTIDE SEQUENCE</scope>
    <source>
        <strain evidence="10">BYM</strain>
        <tissue evidence="10">Leaf</tissue>
    </source>
</reference>
<dbReference type="PROSITE" id="PS50404">
    <property type="entry name" value="GST_NTER"/>
    <property type="match status" value="1"/>
</dbReference>
<evidence type="ECO:0000256" key="2">
    <source>
        <dbReference type="ARBA" id="ARBA00011237"/>
    </source>
</evidence>
<dbReference type="PROSITE" id="PS50405">
    <property type="entry name" value="GST_CTER"/>
    <property type="match status" value="1"/>
</dbReference>
<dbReference type="Gene3D" id="3.40.30.10">
    <property type="entry name" value="Glutaredoxin"/>
    <property type="match status" value="1"/>
</dbReference>
<evidence type="ECO:0000313" key="11">
    <source>
        <dbReference type="Proteomes" id="UP000796880"/>
    </source>
</evidence>
<organism evidence="10 11">
    <name type="scientific">Rhamnella rubrinervis</name>
    <dbReference type="NCBI Taxonomy" id="2594499"/>
    <lineage>
        <taxon>Eukaryota</taxon>
        <taxon>Viridiplantae</taxon>
        <taxon>Streptophyta</taxon>
        <taxon>Embryophyta</taxon>
        <taxon>Tracheophyta</taxon>
        <taxon>Spermatophyta</taxon>
        <taxon>Magnoliopsida</taxon>
        <taxon>eudicotyledons</taxon>
        <taxon>Gunneridae</taxon>
        <taxon>Pentapetalae</taxon>
        <taxon>rosids</taxon>
        <taxon>fabids</taxon>
        <taxon>Rosales</taxon>
        <taxon>Rhamnaceae</taxon>
        <taxon>rhamnoid group</taxon>
        <taxon>Rhamneae</taxon>
        <taxon>Rhamnella</taxon>
    </lineage>
</organism>
<feature type="domain" description="GST C-terminal" evidence="9">
    <location>
        <begin position="87"/>
        <end position="213"/>
    </location>
</feature>
<dbReference type="GO" id="GO:0003746">
    <property type="term" value="F:translation elongation factor activity"/>
    <property type="evidence" value="ECO:0007669"/>
    <property type="project" value="UniProtKB-UniRule"/>
</dbReference>
<dbReference type="PROSITE" id="PS50040">
    <property type="entry name" value="EF1G_C"/>
    <property type="match status" value="1"/>
</dbReference>